<sequence length="209" mass="23331">MMFTRVCIVGPKGVGKTSIAARIDDASLSSQKSATGTMFTTCNVLVRERTLSLEILDISGEEKLRCMGPIYYKEAKAALCVFDLTSEKTLESLSLWIDSIRNNACEECQVIILGNKVDLEDLRQVSKDRAKKYADSVGAKYFEVSSVTGVGLLTVVIYLSKHILYWSDCSSTYAAKRSIISNSIEYISPKKEVKKRRFSFPIRRLSLLS</sequence>
<name>A0A8X6GLM5_TRICU</name>
<dbReference type="NCBIfam" id="TIGR00231">
    <property type="entry name" value="small_GTP"/>
    <property type="match status" value="1"/>
</dbReference>
<gene>
    <name evidence="3" type="primary">rabJ</name>
    <name evidence="3" type="ORF">TNCT_34501</name>
</gene>
<evidence type="ECO:0000313" key="3">
    <source>
        <dbReference type="EMBL" id="GFR06378.1"/>
    </source>
</evidence>
<dbReference type="CDD" id="cd00154">
    <property type="entry name" value="Rab"/>
    <property type="match status" value="1"/>
</dbReference>
<dbReference type="InterPro" id="IPR005225">
    <property type="entry name" value="Small_GTP-bd"/>
</dbReference>
<dbReference type="EMBL" id="BMAO01035847">
    <property type="protein sequence ID" value="GFR06378.1"/>
    <property type="molecule type" value="Genomic_DNA"/>
</dbReference>
<dbReference type="SMART" id="SM00174">
    <property type="entry name" value="RHO"/>
    <property type="match status" value="1"/>
</dbReference>
<dbReference type="AlphaFoldDB" id="A0A8X6GLM5"/>
<dbReference type="Proteomes" id="UP000887116">
    <property type="component" value="Unassembled WGS sequence"/>
</dbReference>
<dbReference type="PRINTS" id="PR00449">
    <property type="entry name" value="RASTRNSFRMNG"/>
</dbReference>
<dbReference type="PROSITE" id="PS51419">
    <property type="entry name" value="RAB"/>
    <property type="match status" value="1"/>
</dbReference>
<evidence type="ECO:0000256" key="2">
    <source>
        <dbReference type="ARBA" id="ARBA00022741"/>
    </source>
</evidence>
<dbReference type="Pfam" id="PF00071">
    <property type="entry name" value="Ras"/>
    <property type="match status" value="1"/>
</dbReference>
<accession>A0A8X6GLM5</accession>
<dbReference type="InterPro" id="IPR001806">
    <property type="entry name" value="Small_GTPase"/>
</dbReference>
<dbReference type="OrthoDB" id="6421396at2759"/>
<evidence type="ECO:0000256" key="1">
    <source>
        <dbReference type="ARBA" id="ARBA00006270"/>
    </source>
</evidence>
<dbReference type="SMART" id="SM00173">
    <property type="entry name" value="RAS"/>
    <property type="match status" value="1"/>
</dbReference>
<dbReference type="GO" id="GO:0005525">
    <property type="term" value="F:GTP binding"/>
    <property type="evidence" value="ECO:0007669"/>
    <property type="project" value="InterPro"/>
</dbReference>
<evidence type="ECO:0000313" key="4">
    <source>
        <dbReference type="Proteomes" id="UP000887116"/>
    </source>
</evidence>
<dbReference type="FunFam" id="3.40.50.300:FF:001447">
    <property type="entry name" value="Ras-related protein Rab-1B"/>
    <property type="match status" value="1"/>
</dbReference>
<dbReference type="GO" id="GO:0003924">
    <property type="term" value="F:GTPase activity"/>
    <property type="evidence" value="ECO:0007669"/>
    <property type="project" value="InterPro"/>
</dbReference>
<proteinExistence type="inferred from homology"/>
<dbReference type="Gene3D" id="3.40.50.300">
    <property type="entry name" value="P-loop containing nucleotide triphosphate hydrolases"/>
    <property type="match status" value="1"/>
</dbReference>
<comment type="similarity">
    <text evidence="1">Belongs to the small GTPase superfamily. Rab family.</text>
</comment>
<comment type="caution">
    <text evidence="3">The sequence shown here is derived from an EMBL/GenBank/DDBJ whole genome shotgun (WGS) entry which is preliminary data.</text>
</comment>
<keyword evidence="2" id="KW-0547">Nucleotide-binding</keyword>
<dbReference type="PROSITE" id="PS51421">
    <property type="entry name" value="RAS"/>
    <property type="match status" value="1"/>
</dbReference>
<dbReference type="SMART" id="SM00175">
    <property type="entry name" value="RAB"/>
    <property type="match status" value="1"/>
</dbReference>
<reference evidence="3" key="1">
    <citation type="submission" date="2020-07" db="EMBL/GenBank/DDBJ databases">
        <title>Multicomponent nature underlies the extraordinary mechanical properties of spider dragline silk.</title>
        <authorList>
            <person name="Kono N."/>
            <person name="Nakamura H."/>
            <person name="Mori M."/>
            <person name="Yoshida Y."/>
            <person name="Ohtoshi R."/>
            <person name="Malay A.D."/>
            <person name="Moran D.A.P."/>
            <person name="Tomita M."/>
            <person name="Numata K."/>
            <person name="Arakawa K."/>
        </authorList>
    </citation>
    <scope>NUCLEOTIDE SEQUENCE</scope>
</reference>
<protein>
    <submittedName>
        <fullName evidence="3">Ras-related protein RabJ</fullName>
    </submittedName>
</protein>
<organism evidence="3 4">
    <name type="scientific">Trichonephila clavata</name>
    <name type="common">Joro spider</name>
    <name type="synonym">Nephila clavata</name>
    <dbReference type="NCBI Taxonomy" id="2740835"/>
    <lineage>
        <taxon>Eukaryota</taxon>
        <taxon>Metazoa</taxon>
        <taxon>Ecdysozoa</taxon>
        <taxon>Arthropoda</taxon>
        <taxon>Chelicerata</taxon>
        <taxon>Arachnida</taxon>
        <taxon>Araneae</taxon>
        <taxon>Araneomorphae</taxon>
        <taxon>Entelegynae</taxon>
        <taxon>Araneoidea</taxon>
        <taxon>Nephilidae</taxon>
        <taxon>Trichonephila</taxon>
    </lineage>
</organism>
<dbReference type="InterPro" id="IPR027417">
    <property type="entry name" value="P-loop_NTPase"/>
</dbReference>
<keyword evidence="4" id="KW-1185">Reference proteome</keyword>
<dbReference type="PANTHER" id="PTHR47978">
    <property type="match status" value="1"/>
</dbReference>
<dbReference type="SUPFAM" id="SSF52540">
    <property type="entry name" value="P-loop containing nucleoside triphosphate hydrolases"/>
    <property type="match status" value="1"/>
</dbReference>